<reference evidence="3" key="1">
    <citation type="submission" date="2020-07" db="EMBL/GenBank/DDBJ databases">
        <title>Huge and variable diversity of episymbiotic CPR bacteria and DPANN archaea in groundwater ecosystems.</title>
        <authorList>
            <person name="He C.Y."/>
            <person name="Keren R."/>
            <person name="Whittaker M."/>
            <person name="Farag I.F."/>
            <person name="Doudna J."/>
            <person name="Cate J.H.D."/>
            <person name="Banfield J.F."/>
        </authorList>
    </citation>
    <scope>NUCLEOTIDE SEQUENCE</scope>
    <source>
        <strain evidence="3">NC_groundwater_1225_Ag_S-0.1um_56_177</strain>
    </source>
</reference>
<dbReference type="EMBL" id="JACQMI010000010">
    <property type="protein sequence ID" value="MBI4132719.1"/>
    <property type="molecule type" value="Genomic_DNA"/>
</dbReference>
<protein>
    <submittedName>
        <fullName evidence="3">NUDIX hydrolase</fullName>
    </submittedName>
</protein>
<dbReference type="PANTHER" id="PTHR43736">
    <property type="entry name" value="ADP-RIBOSE PYROPHOSPHATASE"/>
    <property type="match status" value="1"/>
</dbReference>
<dbReference type="GO" id="GO:0016787">
    <property type="term" value="F:hydrolase activity"/>
    <property type="evidence" value="ECO:0007669"/>
    <property type="project" value="UniProtKB-KW"/>
</dbReference>
<name>A0A933DTI9_9BACT</name>
<dbReference type="InterPro" id="IPR020084">
    <property type="entry name" value="NUDIX_hydrolase_CS"/>
</dbReference>
<comment type="caution">
    <text evidence="3">The sequence shown here is derived from an EMBL/GenBank/DDBJ whole genome shotgun (WGS) entry which is preliminary data.</text>
</comment>
<dbReference type="PROSITE" id="PS51462">
    <property type="entry name" value="NUDIX"/>
    <property type="match status" value="1"/>
</dbReference>
<dbReference type="PROSITE" id="PS00893">
    <property type="entry name" value="NUDIX_BOX"/>
    <property type="match status" value="1"/>
</dbReference>
<accession>A0A933DTI9</accession>
<dbReference type="AlphaFoldDB" id="A0A933DTI9"/>
<organism evidence="3 4">
    <name type="scientific">Candidatus Sungiibacteriota bacterium</name>
    <dbReference type="NCBI Taxonomy" id="2750080"/>
    <lineage>
        <taxon>Bacteria</taxon>
        <taxon>Candidatus Sungiibacteriota</taxon>
    </lineage>
</organism>
<dbReference type="SUPFAM" id="SSF55811">
    <property type="entry name" value="Nudix"/>
    <property type="match status" value="1"/>
</dbReference>
<feature type="domain" description="Nudix hydrolase" evidence="2">
    <location>
        <begin position="3"/>
        <end position="138"/>
    </location>
</feature>
<dbReference type="Gene3D" id="3.90.79.10">
    <property type="entry name" value="Nucleoside Triphosphate Pyrophosphohydrolase"/>
    <property type="match status" value="1"/>
</dbReference>
<sequence>MGDKVSAVTFIIVRPDGTILMQKRDDGRGKKIAYPNKWCFPGGTKEEREDYIDCVIREAEEEYNLKLKKTDCRLIHIYNHDDIENDNVFLCRIDQNQEPALEEGAGMKWMDINEIEKLGSELAWVQNEIIPRLEKSLSQ</sequence>
<keyword evidence="1 3" id="KW-0378">Hydrolase</keyword>
<dbReference type="InterPro" id="IPR000086">
    <property type="entry name" value="NUDIX_hydrolase_dom"/>
</dbReference>
<proteinExistence type="predicted"/>
<evidence type="ECO:0000256" key="1">
    <source>
        <dbReference type="ARBA" id="ARBA00022801"/>
    </source>
</evidence>
<dbReference type="Proteomes" id="UP000756703">
    <property type="component" value="Unassembled WGS sequence"/>
</dbReference>
<dbReference type="Pfam" id="PF00293">
    <property type="entry name" value="NUDIX"/>
    <property type="match status" value="1"/>
</dbReference>
<dbReference type="InterPro" id="IPR015797">
    <property type="entry name" value="NUDIX_hydrolase-like_dom_sf"/>
</dbReference>
<dbReference type="PANTHER" id="PTHR43736:SF1">
    <property type="entry name" value="DIHYDRONEOPTERIN TRIPHOSPHATE DIPHOSPHATASE"/>
    <property type="match status" value="1"/>
</dbReference>
<evidence type="ECO:0000313" key="4">
    <source>
        <dbReference type="Proteomes" id="UP000756703"/>
    </source>
</evidence>
<evidence type="ECO:0000259" key="2">
    <source>
        <dbReference type="PROSITE" id="PS51462"/>
    </source>
</evidence>
<evidence type="ECO:0000313" key="3">
    <source>
        <dbReference type="EMBL" id="MBI4132719.1"/>
    </source>
</evidence>
<gene>
    <name evidence="3" type="ORF">HY473_01295</name>
</gene>